<accession>A0A183A1Y4</accession>
<evidence type="ECO:0000256" key="1">
    <source>
        <dbReference type="SAM" id="MobiDB-lite"/>
    </source>
</evidence>
<dbReference type="WBParaSite" id="ECPE_0000096901-mRNA-1">
    <property type="protein sequence ID" value="ECPE_0000096901-mRNA-1"/>
    <property type="gene ID" value="ECPE_0000096901"/>
</dbReference>
<feature type="compositionally biased region" description="Polar residues" evidence="1">
    <location>
        <begin position="94"/>
        <end position="110"/>
    </location>
</feature>
<reference evidence="4" key="1">
    <citation type="submission" date="2016-06" db="UniProtKB">
        <authorList>
            <consortium name="WormBaseParasite"/>
        </authorList>
    </citation>
    <scope>IDENTIFICATION</scope>
</reference>
<dbReference type="AlphaFoldDB" id="A0A183A1Y4"/>
<feature type="region of interest" description="Disordered" evidence="1">
    <location>
        <begin position="88"/>
        <end position="113"/>
    </location>
</feature>
<organism evidence="4">
    <name type="scientific">Echinostoma caproni</name>
    <dbReference type="NCBI Taxonomy" id="27848"/>
    <lineage>
        <taxon>Eukaryota</taxon>
        <taxon>Metazoa</taxon>
        <taxon>Spiralia</taxon>
        <taxon>Lophotrochozoa</taxon>
        <taxon>Platyhelminthes</taxon>
        <taxon>Trematoda</taxon>
        <taxon>Digenea</taxon>
        <taxon>Plagiorchiida</taxon>
        <taxon>Echinostomata</taxon>
        <taxon>Echinostomatoidea</taxon>
        <taxon>Echinostomatidae</taxon>
        <taxon>Echinostoma</taxon>
    </lineage>
</organism>
<evidence type="ECO:0000313" key="3">
    <source>
        <dbReference type="Proteomes" id="UP000272942"/>
    </source>
</evidence>
<evidence type="ECO:0000313" key="2">
    <source>
        <dbReference type="EMBL" id="VDP31531.1"/>
    </source>
</evidence>
<proteinExistence type="predicted"/>
<gene>
    <name evidence="2" type="ORF">ECPE_LOCUS969</name>
</gene>
<protein>
    <submittedName>
        <fullName evidence="2 4">Uncharacterized protein</fullName>
    </submittedName>
</protein>
<sequence length="199" mass="22578">MTVMPISGVMDVQDLLFYFRRFFYAEQLSFIQRDMICDYDERSFDLSTTDLFGTEFDRTQRCSSGFWILSHRAHQQTIEGVFRHDSPDEDPSFELSTNTNTRNHLPQNPGSDEVSAMEANKEAASQAIFSESEVANPEISPMPTVSVLQNVERSDELLTSTTWTERQEKVENSGMAVCSLSQVSDHPENADIAEASRDE</sequence>
<name>A0A183A1Y4_9TREM</name>
<keyword evidence="3" id="KW-1185">Reference proteome</keyword>
<dbReference type="Proteomes" id="UP000272942">
    <property type="component" value="Unassembled WGS sequence"/>
</dbReference>
<reference evidence="2 3" key="2">
    <citation type="submission" date="2018-11" db="EMBL/GenBank/DDBJ databases">
        <authorList>
            <consortium name="Pathogen Informatics"/>
        </authorList>
    </citation>
    <scope>NUCLEOTIDE SEQUENCE [LARGE SCALE GENOMIC DNA]</scope>
    <source>
        <strain evidence="2 3">Egypt</strain>
    </source>
</reference>
<evidence type="ECO:0000313" key="4">
    <source>
        <dbReference type="WBParaSite" id="ECPE_0000096901-mRNA-1"/>
    </source>
</evidence>
<dbReference type="EMBL" id="UZAN01004454">
    <property type="protein sequence ID" value="VDP31531.1"/>
    <property type="molecule type" value="Genomic_DNA"/>
</dbReference>